<keyword evidence="9" id="KW-1185">Reference proteome</keyword>
<dbReference type="PANTHER" id="PTHR33452:SF1">
    <property type="entry name" value="INNER MEMBRANE PROTEIN YPHA-RELATED"/>
    <property type="match status" value="1"/>
</dbReference>
<evidence type="ECO:0000256" key="7">
    <source>
        <dbReference type="SAM" id="Phobius"/>
    </source>
</evidence>
<comment type="similarity">
    <text evidence="2">Belongs to the DoxX family.</text>
</comment>
<comment type="subcellular location">
    <subcellularLocation>
        <location evidence="1">Cell membrane</location>
        <topology evidence="1">Multi-pass membrane protein</topology>
    </subcellularLocation>
</comment>
<name>C6CA16_MUSP7</name>
<evidence type="ECO:0000256" key="2">
    <source>
        <dbReference type="ARBA" id="ARBA00006679"/>
    </source>
</evidence>
<feature type="transmembrane region" description="Helical" evidence="7">
    <location>
        <begin position="54"/>
        <end position="75"/>
    </location>
</feature>
<evidence type="ECO:0000256" key="4">
    <source>
        <dbReference type="ARBA" id="ARBA00022692"/>
    </source>
</evidence>
<dbReference type="HOGENOM" id="CLU_058421_6_3_6"/>
<gene>
    <name evidence="8" type="ordered locus">Dd703_2661</name>
</gene>
<dbReference type="EMBL" id="CP001654">
    <property type="protein sequence ID" value="ACS86438.1"/>
    <property type="molecule type" value="Genomic_DNA"/>
</dbReference>
<dbReference type="GO" id="GO:0005886">
    <property type="term" value="C:plasma membrane"/>
    <property type="evidence" value="ECO:0007669"/>
    <property type="project" value="UniProtKB-SubCell"/>
</dbReference>
<protein>
    <submittedName>
        <fullName evidence="8">DoxX family protein</fullName>
    </submittedName>
</protein>
<organism evidence="8 9">
    <name type="scientific">Musicola paradisiaca (strain Ech703)</name>
    <name type="common">Dickeya paradisiaca</name>
    <name type="synonym">Dickeya dadantii</name>
    <dbReference type="NCBI Taxonomy" id="579405"/>
    <lineage>
        <taxon>Bacteria</taxon>
        <taxon>Pseudomonadati</taxon>
        <taxon>Pseudomonadota</taxon>
        <taxon>Gammaproteobacteria</taxon>
        <taxon>Enterobacterales</taxon>
        <taxon>Pectobacteriaceae</taxon>
        <taxon>Musicola</taxon>
    </lineage>
</organism>
<dbReference type="Pfam" id="PF07681">
    <property type="entry name" value="DoxX"/>
    <property type="match status" value="1"/>
</dbReference>
<evidence type="ECO:0000256" key="3">
    <source>
        <dbReference type="ARBA" id="ARBA00022475"/>
    </source>
</evidence>
<keyword evidence="4 7" id="KW-0812">Transmembrane</keyword>
<keyword evidence="3" id="KW-1003">Cell membrane</keyword>
<sequence length="140" mass="15057">MLDRINQLLDKPDLGKLILRVSFSVLMLFHGIHKVIAGIGGIQGMLAAKGLPGFIGYGVFVGEVITPVLMIFGILTRASALAFSFTMIVAFLLAHPEAIFTLDKTGAWGIESVAVYFFAGIAIALLGSGKYSVMSNPRWR</sequence>
<dbReference type="eggNOG" id="COG2259">
    <property type="taxonomic scope" value="Bacteria"/>
</dbReference>
<evidence type="ECO:0000313" key="9">
    <source>
        <dbReference type="Proteomes" id="UP000002734"/>
    </source>
</evidence>
<proteinExistence type="inferred from homology"/>
<dbReference type="RefSeq" id="WP_015854344.1">
    <property type="nucleotide sequence ID" value="NC_012880.1"/>
</dbReference>
<feature type="transmembrane region" description="Helical" evidence="7">
    <location>
        <begin position="82"/>
        <end position="102"/>
    </location>
</feature>
<feature type="transmembrane region" description="Helical" evidence="7">
    <location>
        <begin position="114"/>
        <end position="133"/>
    </location>
</feature>
<evidence type="ECO:0000256" key="1">
    <source>
        <dbReference type="ARBA" id="ARBA00004651"/>
    </source>
</evidence>
<dbReference type="KEGG" id="dda:Dd703_2661"/>
<dbReference type="PANTHER" id="PTHR33452">
    <property type="entry name" value="OXIDOREDUCTASE CATD-RELATED"/>
    <property type="match status" value="1"/>
</dbReference>
<accession>C6CA16</accession>
<feature type="transmembrane region" description="Helical" evidence="7">
    <location>
        <begin position="21"/>
        <end position="42"/>
    </location>
</feature>
<dbReference type="InterPro" id="IPR051907">
    <property type="entry name" value="DoxX-like_oxidoreductase"/>
</dbReference>
<dbReference type="InterPro" id="IPR032808">
    <property type="entry name" value="DoxX"/>
</dbReference>
<dbReference type="AlphaFoldDB" id="C6CA16"/>
<reference evidence="8" key="1">
    <citation type="submission" date="2009-06" db="EMBL/GenBank/DDBJ databases">
        <title>Complete sequence of Dickeya dadantii Ech703.</title>
        <authorList>
            <consortium name="US DOE Joint Genome Institute"/>
            <person name="Lucas S."/>
            <person name="Copeland A."/>
            <person name="Lapidus A."/>
            <person name="Glavina del Rio T."/>
            <person name="Dalin E."/>
            <person name="Tice H."/>
            <person name="Bruce D."/>
            <person name="Goodwin L."/>
            <person name="Pitluck S."/>
            <person name="Chertkov O."/>
            <person name="Brettin T."/>
            <person name="Detter J.C."/>
            <person name="Han C."/>
            <person name="Larimer F."/>
            <person name="Land M."/>
            <person name="Hauser L."/>
            <person name="Kyrpides N."/>
            <person name="Mikhailova N."/>
            <person name="Balakrishnan V."/>
            <person name="Glasner J."/>
            <person name="Perna N.T."/>
        </authorList>
    </citation>
    <scope>NUCLEOTIDE SEQUENCE [LARGE SCALE GENOMIC DNA]</scope>
    <source>
        <strain evidence="8">Ech703</strain>
    </source>
</reference>
<keyword evidence="6 7" id="KW-0472">Membrane</keyword>
<evidence type="ECO:0000256" key="5">
    <source>
        <dbReference type="ARBA" id="ARBA00022989"/>
    </source>
</evidence>
<dbReference type="Proteomes" id="UP000002734">
    <property type="component" value="Chromosome"/>
</dbReference>
<evidence type="ECO:0000313" key="8">
    <source>
        <dbReference type="EMBL" id="ACS86438.1"/>
    </source>
</evidence>
<keyword evidence="5 7" id="KW-1133">Transmembrane helix</keyword>
<evidence type="ECO:0000256" key="6">
    <source>
        <dbReference type="ARBA" id="ARBA00023136"/>
    </source>
</evidence>